<dbReference type="AlphaFoldDB" id="A0A3P7K3S2"/>
<name>A0A3P7K3S2_STRVU</name>
<gene>
    <name evidence="2" type="ORF">SVUK_LOCUS20992</name>
</gene>
<organism evidence="2 3">
    <name type="scientific">Strongylus vulgaris</name>
    <name type="common">Blood worm</name>
    <dbReference type="NCBI Taxonomy" id="40348"/>
    <lineage>
        <taxon>Eukaryota</taxon>
        <taxon>Metazoa</taxon>
        <taxon>Ecdysozoa</taxon>
        <taxon>Nematoda</taxon>
        <taxon>Chromadorea</taxon>
        <taxon>Rhabditida</taxon>
        <taxon>Rhabditina</taxon>
        <taxon>Rhabditomorpha</taxon>
        <taxon>Strongyloidea</taxon>
        <taxon>Strongylidae</taxon>
        <taxon>Strongylus</taxon>
    </lineage>
</organism>
<dbReference type="OrthoDB" id="10543360at2759"/>
<sequence length="70" mass="8072">MRTPDDLYIAVKDGSAKMFARDPRNRKTFPSFSSDEEEEQEEVEDLKGRYRSPSPARARGRSRSEPRHGS</sequence>
<protein>
    <submittedName>
        <fullName evidence="2">Uncharacterized protein</fullName>
    </submittedName>
</protein>
<evidence type="ECO:0000313" key="2">
    <source>
        <dbReference type="EMBL" id="VDM85994.1"/>
    </source>
</evidence>
<evidence type="ECO:0000313" key="3">
    <source>
        <dbReference type="Proteomes" id="UP000270094"/>
    </source>
</evidence>
<accession>A0A3P7K3S2</accession>
<reference evidence="2 3" key="1">
    <citation type="submission" date="2018-11" db="EMBL/GenBank/DDBJ databases">
        <authorList>
            <consortium name="Pathogen Informatics"/>
        </authorList>
    </citation>
    <scope>NUCLEOTIDE SEQUENCE [LARGE SCALE GENOMIC DNA]</scope>
</reference>
<evidence type="ECO:0000256" key="1">
    <source>
        <dbReference type="SAM" id="MobiDB-lite"/>
    </source>
</evidence>
<dbReference type="EMBL" id="UYYB01148335">
    <property type="protein sequence ID" value="VDM85994.1"/>
    <property type="molecule type" value="Genomic_DNA"/>
</dbReference>
<proteinExistence type="predicted"/>
<dbReference type="Proteomes" id="UP000270094">
    <property type="component" value="Unassembled WGS sequence"/>
</dbReference>
<feature type="compositionally biased region" description="Acidic residues" evidence="1">
    <location>
        <begin position="34"/>
        <end position="44"/>
    </location>
</feature>
<feature type="region of interest" description="Disordered" evidence="1">
    <location>
        <begin position="21"/>
        <end position="70"/>
    </location>
</feature>
<keyword evidence="3" id="KW-1185">Reference proteome</keyword>
<feature type="non-terminal residue" evidence="2">
    <location>
        <position position="70"/>
    </location>
</feature>